<keyword evidence="1" id="KW-0808">Transferase</keyword>
<feature type="non-terminal residue" evidence="1">
    <location>
        <position position="1"/>
    </location>
</feature>
<dbReference type="SUPFAM" id="SSF53383">
    <property type="entry name" value="PLP-dependent transferases"/>
    <property type="match status" value="1"/>
</dbReference>
<sequence>KQLIMQSLKQEIAFMPGSIFGAKDGYIRLSYGKVNINQIEEGISRLREAILVCEK</sequence>
<dbReference type="InterPro" id="IPR015424">
    <property type="entry name" value="PyrdxlP-dep_Trfase"/>
</dbReference>
<reference evidence="1 2" key="1">
    <citation type="journal article" date="2019" name="Environ. Microbiol.">
        <title>An active ?-lactamase is a part of an orchestrated cell wall stress resistance network of Bacillus subtilis and related rhizosphere species.</title>
        <authorList>
            <person name="Bucher T."/>
            <person name="Keren-Paz A."/>
            <person name="Hausser J."/>
            <person name="Olender T."/>
            <person name="Cytryn E."/>
            <person name="Kolodkin-Gal I."/>
        </authorList>
    </citation>
    <scope>NUCLEOTIDE SEQUENCE [LARGE SCALE GENOMIC DNA]</scope>
    <source>
        <strain evidence="1 2">I5</strain>
    </source>
</reference>
<dbReference type="Proteomes" id="UP000305222">
    <property type="component" value="Unassembled WGS sequence"/>
</dbReference>
<evidence type="ECO:0000313" key="1">
    <source>
        <dbReference type="EMBL" id="TKI73702.1"/>
    </source>
</evidence>
<name>A0A4U2ZI71_9BACI</name>
<accession>A0A4U2ZI71</accession>
<proteinExistence type="predicted"/>
<gene>
    <name evidence="1" type="ORF">FC699_38370</name>
</gene>
<dbReference type="Gene3D" id="3.90.1150.10">
    <property type="entry name" value="Aspartate Aminotransferase, domain 1"/>
    <property type="match status" value="1"/>
</dbReference>
<organism evidence="1 2">
    <name type="scientific">Bacillus wiedmannii</name>
    <dbReference type="NCBI Taxonomy" id="1890302"/>
    <lineage>
        <taxon>Bacteria</taxon>
        <taxon>Bacillati</taxon>
        <taxon>Bacillota</taxon>
        <taxon>Bacilli</taxon>
        <taxon>Bacillales</taxon>
        <taxon>Bacillaceae</taxon>
        <taxon>Bacillus</taxon>
        <taxon>Bacillus cereus group</taxon>
    </lineage>
</organism>
<protein>
    <submittedName>
        <fullName evidence="1">PLP-dependent aminotransferase family protein</fullName>
    </submittedName>
</protein>
<evidence type="ECO:0000313" key="2">
    <source>
        <dbReference type="Proteomes" id="UP000305222"/>
    </source>
</evidence>
<comment type="caution">
    <text evidence="1">The sequence shown here is derived from an EMBL/GenBank/DDBJ whole genome shotgun (WGS) entry which is preliminary data.</text>
</comment>
<keyword evidence="1" id="KW-0032">Aminotransferase</keyword>
<dbReference type="AlphaFoldDB" id="A0A4U2ZI71"/>
<dbReference type="GO" id="GO:0008483">
    <property type="term" value="F:transaminase activity"/>
    <property type="evidence" value="ECO:0007669"/>
    <property type="project" value="UniProtKB-KW"/>
</dbReference>
<dbReference type="InterPro" id="IPR015422">
    <property type="entry name" value="PyrdxlP-dep_Trfase_small"/>
</dbReference>
<dbReference type="EMBL" id="SZON01004115">
    <property type="protein sequence ID" value="TKI73702.1"/>
    <property type="molecule type" value="Genomic_DNA"/>
</dbReference>